<dbReference type="RefSeq" id="WP_265673881.1">
    <property type="nucleotide sequence ID" value="NZ_JAKRRY010000004.1"/>
</dbReference>
<dbReference type="EMBL" id="JAKRRY010000004">
    <property type="protein sequence ID" value="MCW8345441.1"/>
    <property type="molecule type" value="Genomic_DNA"/>
</dbReference>
<gene>
    <name evidence="2" type="ORF">MD535_05270</name>
</gene>
<evidence type="ECO:0000313" key="3">
    <source>
        <dbReference type="Proteomes" id="UP001155587"/>
    </source>
</evidence>
<proteinExistence type="predicted"/>
<sequence length="327" mass="37381">MAFLISQSTNYQVYLKAFHQFGRLTSAVDTVIDSPEISRIHGIIEWIDAGWYIRDISKNGIWLNNQPITANSLQPLSLHDTISFANRRDITFVVENLDKPCDALVPMSSSEPDDSKTYKPILLQQYHFLPSETSPELIIYYDVSEKQWYCENLSESSVHKIEDGEMLEFSHSMWQLMKGVDQTVNETVAINENVDADLCYVFNISQDEELTELTLKNRNGDIDCDTRTHHYLTALLARYKGQDRLNSLPADLQGWRSIEQLTKDIGLSESHVNIQIHRARKQISDKLLSAGICEPLLIERKRGRVRLAATNFKVFKGQALELDSTSI</sequence>
<dbReference type="Proteomes" id="UP001155587">
    <property type="component" value="Unassembled WGS sequence"/>
</dbReference>
<dbReference type="Gene3D" id="2.60.200.20">
    <property type="match status" value="1"/>
</dbReference>
<dbReference type="SMART" id="SM00240">
    <property type="entry name" value="FHA"/>
    <property type="match status" value="1"/>
</dbReference>
<organism evidence="2 3">
    <name type="scientific">Vibrio qingdaonensis</name>
    <dbReference type="NCBI Taxonomy" id="2829491"/>
    <lineage>
        <taxon>Bacteria</taxon>
        <taxon>Pseudomonadati</taxon>
        <taxon>Pseudomonadota</taxon>
        <taxon>Gammaproteobacteria</taxon>
        <taxon>Vibrionales</taxon>
        <taxon>Vibrionaceae</taxon>
        <taxon>Vibrio</taxon>
    </lineage>
</organism>
<evidence type="ECO:0000313" key="2">
    <source>
        <dbReference type="EMBL" id="MCW8345441.1"/>
    </source>
</evidence>
<dbReference type="InterPro" id="IPR008984">
    <property type="entry name" value="SMAD_FHA_dom_sf"/>
</dbReference>
<name>A0A9X3HVL3_9VIBR</name>
<dbReference type="PROSITE" id="PS50006">
    <property type="entry name" value="FHA_DOMAIN"/>
    <property type="match status" value="1"/>
</dbReference>
<protein>
    <submittedName>
        <fullName evidence="2">FHA domain-containing protein</fullName>
    </submittedName>
</protein>
<dbReference type="AlphaFoldDB" id="A0A9X3HVL3"/>
<comment type="caution">
    <text evidence="2">The sequence shown here is derived from an EMBL/GenBank/DDBJ whole genome shotgun (WGS) entry which is preliminary data.</text>
</comment>
<feature type="domain" description="FHA" evidence="1">
    <location>
        <begin position="19"/>
        <end position="68"/>
    </location>
</feature>
<reference evidence="2" key="1">
    <citation type="submission" date="2022-02" db="EMBL/GenBank/DDBJ databases">
        <title>Vibrio sp. nov, a new bacterium isolated from seawater.</title>
        <authorList>
            <person name="Yuan Y."/>
        </authorList>
    </citation>
    <scope>NUCLEOTIDE SEQUENCE</scope>
    <source>
        <strain evidence="2">ZSDZ65</strain>
    </source>
</reference>
<dbReference type="SUPFAM" id="SSF49879">
    <property type="entry name" value="SMAD/FHA domain"/>
    <property type="match status" value="1"/>
</dbReference>
<dbReference type="Pfam" id="PF00498">
    <property type="entry name" value="FHA"/>
    <property type="match status" value="1"/>
</dbReference>
<evidence type="ECO:0000259" key="1">
    <source>
        <dbReference type="PROSITE" id="PS50006"/>
    </source>
</evidence>
<keyword evidence="3" id="KW-1185">Reference proteome</keyword>
<dbReference type="CDD" id="cd00060">
    <property type="entry name" value="FHA"/>
    <property type="match status" value="1"/>
</dbReference>
<dbReference type="InterPro" id="IPR000253">
    <property type="entry name" value="FHA_dom"/>
</dbReference>
<accession>A0A9X3HVL3</accession>